<gene>
    <name evidence="4" type="ORF">ENH88_01115</name>
</gene>
<dbReference type="AlphaFoldDB" id="A0A7V1CVG0"/>
<dbReference type="PROSITE" id="PS51186">
    <property type="entry name" value="GNAT"/>
    <property type="match status" value="1"/>
</dbReference>
<evidence type="ECO:0000256" key="1">
    <source>
        <dbReference type="ARBA" id="ARBA00022679"/>
    </source>
</evidence>
<dbReference type="PANTHER" id="PTHR43800">
    <property type="entry name" value="PEPTIDYL-LYSINE N-ACETYLTRANSFERASE YJAB"/>
    <property type="match status" value="1"/>
</dbReference>
<dbReference type="Pfam" id="PF13673">
    <property type="entry name" value="Acetyltransf_10"/>
    <property type="match status" value="1"/>
</dbReference>
<protein>
    <submittedName>
        <fullName evidence="4">GNAT family N-acetyltransferase</fullName>
    </submittedName>
</protein>
<dbReference type="InterPro" id="IPR016181">
    <property type="entry name" value="Acyl_CoA_acyltransferase"/>
</dbReference>
<reference evidence="4" key="1">
    <citation type="journal article" date="2020" name="mSystems">
        <title>Genome- and Community-Level Interaction Insights into Carbon Utilization and Element Cycling Functions of Hydrothermarchaeota in Hydrothermal Sediment.</title>
        <authorList>
            <person name="Zhou Z."/>
            <person name="Liu Y."/>
            <person name="Xu W."/>
            <person name="Pan J."/>
            <person name="Luo Z.H."/>
            <person name="Li M."/>
        </authorList>
    </citation>
    <scope>NUCLEOTIDE SEQUENCE [LARGE SCALE GENOMIC DNA]</scope>
    <source>
        <strain evidence="4">HyVt-346</strain>
    </source>
</reference>
<dbReference type="GO" id="GO:0016747">
    <property type="term" value="F:acyltransferase activity, transferring groups other than amino-acyl groups"/>
    <property type="evidence" value="ECO:0007669"/>
    <property type="project" value="InterPro"/>
</dbReference>
<dbReference type="SUPFAM" id="SSF55729">
    <property type="entry name" value="Acyl-CoA N-acyltransferases (Nat)"/>
    <property type="match status" value="1"/>
</dbReference>
<dbReference type="EMBL" id="DRGM01000013">
    <property type="protein sequence ID" value="HEA15056.1"/>
    <property type="molecule type" value="Genomic_DNA"/>
</dbReference>
<dbReference type="Proteomes" id="UP000886188">
    <property type="component" value="Unassembled WGS sequence"/>
</dbReference>
<sequence length="150" mass="16943">MYIESAEKKEYPTLIDIWQASVSQTHDFLSQHHIDELKPLILAHYFDAVTLYCCKNRDDKIMGFIGVADGNIEMLFVEPTFFAKGVGTLLINYAIDNLAATHVDVNEQNPKAHGFYLSKGFEQIGRSELDGQGKPFPLIHMRLAKVAEVE</sequence>
<accession>A0A7V1CVG0</accession>
<keyword evidence="2" id="KW-0012">Acyltransferase</keyword>
<evidence type="ECO:0000313" key="4">
    <source>
        <dbReference type="EMBL" id="HEA15056.1"/>
    </source>
</evidence>
<dbReference type="PANTHER" id="PTHR43800:SF1">
    <property type="entry name" value="PEPTIDYL-LYSINE N-ACETYLTRANSFERASE YJAB"/>
    <property type="match status" value="1"/>
</dbReference>
<evidence type="ECO:0000256" key="2">
    <source>
        <dbReference type="ARBA" id="ARBA00023315"/>
    </source>
</evidence>
<dbReference type="CDD" id="cd04301">
    <property type="entry name" value="NAT_SF"/>
    <property type="match status" value="1"/>
</dbReference>
<dbReference type="InterPro" id="IPR000182">
    <property type="entry name" value="GNAT_dom"/>
</dbReference>
<dbReference type="Gene3D" id="3.40.630.30">
    <property type="match status" value="1"/>
</dbReference>
<feature type="domain" description="N-acetyltransferase" evidence="3">
    <location>
        <begin position="1"/>
        <end position="148"/>
    </location>
</feature>
<comment type="caution">
    <text evidence="4">The sequence shown here is derived from an EMBL/GenBank/DDBJ whole genome shotgun (WGS) entry which is preliminary data.</text>
</comment>
<dbReference type="RefSeq" id="WP_304178574.1">
    <property type="nucleotide sequence ID" value="NZ_DRGM01000013.1"/>
</dbReference>
<keyword evidence="1" id="KW-0808">Transferase</keyword>
<proteinExistence type="predicted"/>
<name>A0A7V1CVG0_9GAMM</name>
<organism evidence="4">
    <name type="scientific">Pseudoalteromonas prydzensis</name>
    <dbReference type="NCBI Taxonomy" id="182141"/>
    <lineage>
        <taxon>Bacteria</taxon>
        <taxon>Pseudomonadati</taxon>
        <taxon>Pseudomonadota</taxon>
        <taxon>Gammaproteobacteria</taxon>
        <taxon>Alteromonadales</taxon>
        <taxon>Pseudoalteromonadaceae</taxon>
        <taxon>Pseudoalteromonas</taxon>
    </lineage>
</organism>
<evidence type="ECO:0000259" key="3">
    <source>
        <dbReference type="PROSITE" id="PS51186"/>
    </source>
</evidence>